<dbReference type="AlphaFoldDB" id="A0A8J3JPD4"/>
<keyword evidence="2" id="KW-1185">Reference proteome</keyword>
<protein>
    <submittedName>
        <fullName evidence="1">Uncharacterized protein</fullName>
    </submittedName>
</protein>
<reference evidence="1 2" key="1">
    <citation type="submission" date="2021-01" db="EMBL/GenBank/DDBJ databases">
        <title>Whole genome shotgun sequence of Catellatospora bangladeshensis NBRC 107357.</title>
        <authorList>
            <person name="Komaki H."/>
            <person name="Tamura T."/>
        </authorList>
    </citation>
    <scope>NUCLEOTIDE SEQUENCE [LARGE SCALE GENOMIC DNA]</scope>
    <source>
        <strain evidence="1 2">NBRC 107357</strain>
    </source>
</reference>
<evidence type="ECO:0000313" key="2">
    <source>
        <dbReference type="Proteomes" id="UP000601223"/>
    </source>
</evidence>
<sequence length="184" mass="20491">MRRQAIYLLAFDTNPATADWLLGEHRRSLKQARATNDVPSWVSVRSASVALARYGQQEPLIDFVATGLRDELHATANLNYWTYWVGEGAHTYTDDTFMISNDPRRGIGSVLFGHLVERLADDSEQVELYVHTLWQLLLVNPRVVAGAPAMRAAAQRKIEELSAAPLTGAARQKLSDVAYGLRLS</sequence>
<dbReference type="EMBL" id="BONF01000038">
    <property type="protein sequence ID" value="GIF84481.1"/>
    <property type="molecule type" value="Genomic_DNA"/>
</dbReference>
<gene>
    <name evidence="1" type="ORF">Cba03nite_58300</name>
</gene>
<evidence type="ECO:0000313" key="1">
    <source>
        <dbReference type="EMBL" id="GIF84481.1"/>
    </source>
</evidence>
<dbReference type="Proteomes" id="UP000601223">
    <property type="component" value="Unassembled WGS sequence"/>
</dbReference>
<proteinExistence type="predicted"/>
<accession>A0A8J3JPD4</accession>
<name>A0A8J3JPD4_9ACTN</name>
<organism evidence="1 2">
    <name type="scientific">Catellatospora bangladeshensis</name>
    <dbReference type="NCBI Taxonomy" id="310355"/>
    <lineage>
        <taxon>Bacteria</taxon>
        <taxon>Bacillati</taxon>
        <taxon>Actinomycetota</taxon>
        <taxon>Actinomycetes</taxon>
        <taxon>Micromonosporales</taxon>
        <taxon>Micromonosporaceae</taxon>
        <taxon>Catellatospora</taxon>
    </lineage>
</organism>
<comment type="caution">
    <text evidence="1">The sequence shown here is derived from an EMBL/GenBank/DDBJ whole genome shotgun (WGS) entry which is preliminary data.</text>
</comment>
<dbReference type="RefSeq" id="WP_203752827.1">
    <property type="nucleotide sequence ID" value="NZ_BONF01000038.1"/>
</dbReference>